<evidence type="ECO:0000313" key="3">
    <source>
        <dbReference type="Proteomes" id="UP000294530"/>
    </source>
</evidence>
<gene>
    <name evidence="2" type="ORF">CCR75_009673</name>
</gene>
<evidence type="ECO:0000256" key="1">
    <source>
        <dbReference type="SAM" id="MobiDB-lite"/>
    </source>
</evidence>
<dbReference type="GeneID" id="94353383"/>
<proteinExistence type="predicted"/>
<feature type="compositionally biased region" description="Polar residues" evidence="1">
    <location>
        <begin position="95"/>
        <end position="113"/>
    </location>
</feature>
<accession>A0A976II39</accession>
<dbReference type="KEGG" id="blac:94353383"/>
<name>A0A976II39_BRELC</name>
<dbReference type="OrthoDB" id="10481637at2759"/>
<evidence type="ECO:0000313" key="2">
    <source>
        <dbReference type="EMBL" id="TDH72224.1"/>
    </source>
</evidence>
<organism evidence="2 3">
    <name type="scientific">Bremia lactucae</name>
    <name type="common">Lettuce downy mildew</name>
    <dbReference type="NCBI Taxonomy" id="4779"/>
    <lineage>
        <taxon>Eukaryota</taxon>
        <taxon>Sar</taxon>
        <taxon>Stramenopiles</taxon>
        <taxon>Oomycota</taxon>
        <taxon>Peronosporomycetes</taxon>
        <taxon>Peronosporales</taxon>
        <taxon>Peronosporaceae</taxon>
        <taxon>Bremia</taxon>
    </lineage>
</organism>
<protein>
    <submittedName>
        <fullName evidence="2">Uncharacterized protein</fullName>
    </submittedName>
</protein>
<feature type="compositionally biased region" description="Low complexity" evidence="1">
    <location>
        <begin position="12"/>
        <end position="21"/>
    </location>
</feature>
<feature type="compositionally biased region" description="Basic and acidic residues" evidence="1">
    <location>
        <begin position="1"/>
        <end position="11"/>
    </location>
</feature>
<comment type="caution">
    <text evidence="2">The sequence shown here is derived from an EMBL/GenBank/DDBJ whole genome shotgun (WGS) entry which is preliminary data.</text>
</comment>
<feature type="region of interest" description="Disordered" evidence="1">
    <location>
        <begin position="84"/>
        <end position="113"/>
    </location>
</feature>
<dbReference type="RefSeq" id="XP_067821723.1">
    <property type="nucleotide sequence ID" value="XM_067967712.1"/>
</dbReference>
<dbReference type="AlphaFoldDB" id="A0A976II39"/>
<reference evidence="2 3" key="1">
    <citation type="journal article" date="2021" name="Genome Biol.">
        <title>AFLAP: assembly-free linkage analysis pipeline using k-mers from genome sequencing data.</title>
        <authorList>
            <person name="Fletcher K."/>
            <person name="Zhang L."/>
            <person name="Gil J."/>
            <person name="Han R."/>
            <person name="Cavanaugh K."/>
            <person name="Michelmore R."/>
        </authorList>
    </citation>
    <scope>NUCLEOTIDE SEQUENCE [LARGE SCALE GENOMIC DNA]</scope>
    <source>
        <strain evidence="2 3">SF5</strain>
    </source>
</reference>
<dbReference type="Proteomes" id="UP000294530">
    <property type="component" value="Unassembled WGS sequence"/>
</dbReference>
<dbReference type="EMBL" id="SHOA02000012">
    <property type="protein sequence ID" value="TDH72224.1"/>
    <property type="molecule type" value="Genomic_DNA"/>
</dbReference>
<feature type="region of interest" description="Disordered" evidence="1">
    <location>
        <begin position="1"/>
        <end position="23"/>
    </location>
</feature>
<keyword evidence="3" id="KW-1185">Reference proteome</keyword>
<sequence>MDLFNKAKETLKNGGNSSKSGGIKDIDVVLGKVFNVMDKYQVKEKAAEFAQKQISKREDQPRHVGKKDKSIIVKAKEAAEDFLAKQGNKPVASRPVQSNGTNYGPSQSYPVPTSTYESYQEYWSRHGSSNNGPSMPTHYSEAIPYAIPINHQPSSASCHPPYV</sequence>